<dbReference type="GO" id="GO:0051083">
    <property type="term" value="P:'de novo' cotranslational protein folding"/>
    <property type="evidence" value="ECO:0007669"/>
    <property type="project" value="TreeGrafter"/>
</dbReference>
<dbReference type="Gene3D" id="1.25.40.720">
    <property type="entry name" value="Telomere length regulation protein 2, C-terminal domain"/>
    <property type="match status" value="1"/>
</dbReference>
<evidence type="ECO:0000256" key="2">
    <source>
        <dbReference type="SAM" id="MobiDB-lite"/>
    </source>
</evidence>
<dbReference type="InterPro" id="IPR051970">
    <property type="entry name" value="TEL2_Regulation"/>
</dbReference>
<protein>
    <submittedName>
        <fullName evidence="4">Telomere length regulation protein-domain-containing protein</fullName>
    </submittedName>
</protein>
<proteinExistence type="inferred from homology"/>
<accession>A0A9W8NWN6</accession>
<comment type="caution">
    <text evidence="4">The sequence shown here is derived from an EMBL/GenBank/DDBJ whole genome shotgun (WGS) entry which is preliminary data.</text>
</comment>
<dbReference type="EMBL" id="JANVFU010000011">
    <property type="protein sequence ID" value="KAJ3742158.1"/>
    <property type="molecule type" value="Genomic_DNA"/>
</dbReference>
<keyword evidence="5" id="KW-1185">Reference proteome</keyword>
<gene>
    <name evidence="4" type="ORF">DFH05DRAFT_1551836</name>
</gene>
<organism evidence="4 5">
    <name type="scientific">Lentinula detonsa</name>
    <dbReference type="NCBI Taxonomy" id="2804962"/>
    <lineage>
        <taxon>Eukaryota</taxon>
        <taxon>Fungi</taxon>
        <taxon>Dikarya</taxon>
        <taxon>Basidiomycota</taxon>
        <taxon>Agaricomycotina</taxon>
        <taxon>Agaricomycetes</taxon>
        <taxon>Agaricomycetidae</taxon>
        <taxon>Agaricales</taxon>
        <taxon>Marasmiineae</taxon>
        <taxon>Omphalotaceae</taxon>
        <taxon>Lentinula</taxon>
    </lineage>
</organism>
<feature type="compositionally biased region" description="Polar residues" evidence="2">
    <location>
        <begin position="550"/>
        <end position="560"/>
    </location>
</feature>
<dbReference type="InterPro" id="IPR019337">
    <property type="entry name" value="Telomere_length_regulation_dom"/>
</dbReference>
<dbReference type="InterPro" id="IPR038528">
    <property type="entry name" value="TEL2_C_sf"/>
</dbReference>
<dbReference type="GO" id="GO:0005829">
    <property type="term" value="C:cytosol"/>
    <property type="evidence" value="ECO:0007669"/>
    <property type="project" value="TreeGrafter"/>
</dbReference>
<evidence type="ECO:0000259" key="3">
    <source>
        <dbReference type="Pfam" id="PF10193"/>
    </source>
</evidence>
<dbReference type="AlphaFoldDB" id="A0A9W8NWN6"/>
<evidence type="ECO:0000313" key="5">
    <source>
        <dbReference type="Proteomes" id="UP001142393"/>
    </source>
</evidence>
<evidence type="ECO:0000313" key="4">
    <source>
        <dbReference type="EMBL" id="KAJ3742158.1"/>
    </source>
</evidence>
<comment type="similarity">
    <text evidence="1">Belongs to the TEL2 family.</text>
</comment>
<dbReference type="GO" id="GO:0042162">
    <property type="term" value="F:telomeric DNA binding"/>
    <property type="evidence" value="ECO:0007669"/>
    <property type="project" value="TreeGrafter"/>
</dbReference>
<dbReference type="GO" id="GO:0051879">
    <property type="term" value="F:Hsp90 protein binding"/>
    <property type="evidence" value="ECO:0007669"/>
    <property type="project" value="TreeGrafter"/>
</dbReference>
<reference evidence="4 5" key="1">
    <citation type="journal article" date="2023" name="Proc. Natl. Acad. Sci. U.S.A.">
        <title>A global phylogenomic analysis of the shiitake genus Lentinula.</title>
        <authorList>
            <person name="Sierra-Patev S."/>
            <person name="Min B."/>
            <person name="Naranjo-Ortiz M."/>
            <person name="Looney B."/>
            <person name="Konkel Z."/>
            <person name="Slot J.C."/>
            <person name="Sakamoto Y."/>
            <person name="Steenwyk J.L."/>
            <person name="Rokas A."/>
            <person name="Carro J."/>
            <person name="Camarero S."/>
            <person name="Ferreira P."/>
            <person name="Molpeceres G."/>
            <person name="Ruiz-Duenas F.J."/>
            <person name="Serrano A."/>
            <person name="Henrissat B."/>
            <person name="Drula E."/>
            <person name="Hughes K.W."/>
            <person name="Mata J.L."/>
            <person name="Ishikawa N.K."/>
            <person name="Vargas-Isla R."/>
            <person name="Ushijima S."/>
            <person name="Smith C.A."/>
            <person name="Donoghue J."/>
            <person name="Ahrendt S."/>
            <person name="Andreopoulos W."/>
            <person name="He G."/>
            <person name="LaButti K."/>
            <person name="Lipzen A."/>
            <person name="Ng V."/>
            <person name="Riley R."/>
            <person name="Sandor L."/>
            <person name="Barry K."/>
            <person name="Martinez A.T."/>
            <person name="Xiao Y."/>
            <person name="Gibbons J.G."/>
            <person name="Terashima K."/>
            <person name="Grigoriev I.V."/>
            <person name="Hibbett D."/>
        </authorList>
    </citation>
    <scope>NUCLEOTIDE SEQUENCE [LARGE SCALE GENOMIC DNA]</scope>
    <source>
        <strain evidence="4 5">TFB7810</strain>
    </source>
</reference>
<evidence type="ECO:0000256" key="1">
    <source>
        <dbReference type="ARBA" id="ARBA00006133"/>
    </source>
</evidence>
<dbReference type="Pfam" id="PF10193">
    <property type="entry name" value="Telomere_reg-2"/>
    <property type="match status" value="1"/>
</dbReference>
<feature type="domain" description="Telomere length regulation protein conserved" evidence="3">
    <location>
        <begin position="582"/>
        <end position="702"/>
    </location>
</feature>
<dbReference type="PANTHER" id="PTHR15830">
    <property type="entry name" value="TELOMERE LENGTH REGULATION PROTEIN TEL2 FAMILY MEMBER"/>
    <property type="match status" value="1"/>
</dbReference>
<dbReference type="Proteomes" id="UP001142393">
    <property type="component" value="Unassembled WGS sequence"/>
</dbReference>
<sequence length="1010" mass="111428">MDVPSSDDSEVRNLIHNLQHPVSDFSTLLSLITAPLDCLSILPPNFRRHNVNPLPSSSIRTSVHIPLLQRALLQHILPIWDSELKEQESLSVLDQYFCPDLFLSVSPVAGDIAVIAYATIISFPFTDHSIRLLARLSKEYPLDRLHSSIFSRKDSSIKLNQEWEDCIQNIVAVPAKVGNYCGTRNLAVPAFLEHGKYFNDLSIRCETLILTSSQEYVTSINVTLTKLVKLGVLPPHLPSTGSQPSFFHTTLPIVRSRLSQNDIDSYSSSWSRVFRGFESSFALQHVLASLFACLNTPESSTDCSPLARASVKREAFILNKLCPLGADDDELWQAISAVVLGREWKESMSRVFVCWIAECDYGCQFLLGCNCPASDLQYVVLRLLLDDVASLWLNPEHIKHSLISLHRYVTSILLLTVSYFPHSSPELVSLVLSADFINGISLYISSMDNAVRHCGMLVAEVAAQRAGKSLDFKDWDGDDSGKPWARSLRVLLADRDADADVGVLNEEDTSPDAIVSEAPQTGISEPKKAAIIIRVDGYDSDDSVTGYDTVPSSRSNSPTPSELEDIEKDPSLNVGRKTTPRPVYLAQLGAMLRSMGGMSKDNPAEEADKIEVALNCAEELIRKKKNYGTELEENAVNLAYGLIGLQDNYNLDRFNDLRQNALNALVACSPRKAAPCAIEEFFKNQYSTDQRYAILNALALGARELASLPIPPSVISRDATSFPSKRLPAPLHQKYLPQTAALPQILSGITREAIERGKDAAEDKVPQIVRERRFRVQPSRRISEVDSATSIAPNATTSPPKRTTFNEVAAEYFIAPLINRFWLLLRDEQTREQRTVYHEGRAKYHGTGTGLILNPLVITHFLRTLTVLAHASQHTSEWLGFIAPDSLELALTLGTKPMSVGDQPAEGANLTERGTKEASVLASALELAVIILDGCTQLDGGRALSLDHTALLMGVSEWASVIFSKLDEGIKLQGGGGEEIGLSLRRAAFGVILKVDEILSKYRRSMIDTW</sequence>
<feature type="region of interest" description="Disordered" evidence="2">
    <location>
        <begin position="543"/>
        <end position="579"/>
    </location>
</feature>
<dbReference type="PANTHER" id="PTHR15830:SF10">
    <property type="entry name" value="TELOMERE LENGTH REGULATION PROTEIN TEL2 HOMOLOG"/>
    <property type="match status" value="1"/>
</dbReference>
<name>A0A9W8NWN6_9AGAR</name>